<feature type="transmembrane region" description="Helical" evidence="9">
    <location>
        <begin position="333"/>
        <end position="350"/>
    </location>
</feature>
<gene>
    <name evidence="10" type="ORF">GCM10017668_26840</name>
</gene>
<dbReference type="GO" id="GO:0010041">
    <property type="term" value="P:response to iron(III) ion"/>
    <property type="evidence" value="ECO:0007669"/>
    <property type="project" value="TreeGrafter"/>
</dbReference>
<keyword evidence="2" id="KW-1003">Cell membrane</keyword>
<dbReference type="AlphaFoldDB" id="A0A7G1NDL7"/>
<evidence type="ECO:0000256" key="1">
    <source>
        <dbReference type="ARBA" id="ARBA00004651"/>
    </source>
</evidence>
<dbReference type="GO" id="GO:0005886">
    <property type="term" value="C:plasma membrane"/>
    <property type="evidence" value="ECO:0007669"/>
    <property type="project" value="UniProtKB-SubCell"/>
</dbReference>
<keyword evidence="3" id="KW-0328">Glycosyltransferase</keyword>
<organism evidence="10 11">
    <name type="scientific">Streptomyces tuirus</name>
    <dbReference type="NCBI Taxonomy" id="68278"/>
    <lineage>
        <taxon>Bacteria</taxon>
        <taxon>Bacillati</taxon>
        <taxon>Actinomycetota</taxon>
        <taxon>Actinomycetes</taxon>
        <taxon>Kitasatosporales</taxon>
        <taxon>Streptomycetaceae</taxon>
        <taxon>Streptomyces</taxon>
    </lineage>
</organism>
<proteinExistence type="predicted"/>
<dbReference type="Proteomes" id="UP000516373">
    <property type="component" value="Chromosome"/>
</dbReference>
<feature type="transmembrane region" description="Helical" evidence="9">
    <location>
        <begin position="239"/>
        <end position="259"/>
    </location>
</feature>
<evidence type="ECO:0000256" key="7">
    <source>
        <dbReference type="ARBA" id="ARBA00023136"/>
    </source>
</evidence>
<feature type="transmembrane region" description="Helical" evidence="9">
    <location>
        <begin position="293"/>
        <end position="312"/>
    </location>
</feature>
<evidence type="ECO:0000256" key="5">
    <source>
        <dbReference type="ARBA" id="ARBA00022692"/>
    </source>
</evidence>
<protein>
    <submittedName>
        <fullName evidence="10">Membrane protein</fullName>
    </submittedName>
</protein>
<dbReference type="PANTHER" id="PTHR33908:SF3">
    <property type="entry name" value="UNDECAPRENYL PHOSPHATE-ALPHA-4-AMINO-4-DEOXY-L-ARABINOSE ARABINOSYL TRANSFERASE"/>
    <property type="match status" value="1"/>
</dbReference>
<dbReference type="EMBL" id="AP023439">
    <property type="protein sequence ID" value="BCL20841.1"/>
    <property type="molecule type" value="Genomic_DNA"/>
</dbReference>
<feature type="transmembrane region" description="Helical" evidence="9">
    <location>
        <begin position="198"/>
        <end position="219"/>
    </location>
</feature>
<evidence type="ECO:0000256" key="6">
    <source>
        <dbReference type="ARBA" id="ARBA00022989"/>
    </source>
</evidence>
<evidence type="ECO:0000256" key="9">
    <source>
        <dbReference type="SAM" id="Phobius"/>
    </source>
</evidence>
<evidence type="ECO:0000256" key="4">
    <source>
        <dbReference type="ARBA" id="ARBA00022679"/>
    </source>
</evidence>
<feature type="transmembrane region" description="Helical" evidence="9">
    <location>
        <begin position="266"/>
        <end position="287"/>
    </location>
</feature>
<evidence type="ECO:0000256" key="3">
    <source>
        <dbReference type="ARBA" id="ARBA00022676"/>
    </source>
</evidence>
<dbReference type="GO" id="GO:0016763">
    <property type="term" value="F:pentosyltransferase activity"/>
    <property type="evidence" value="ECO:0007669"/>
    <property type="project" value="TreeGrafter"/>
</dbReference>
<feature type="transmembrane region" description="Helical" evidence="9">
    <location>
        <begin position="128"/>
        <end position="147"/>
    </location>
</feature>
<dbReference type="KEGG" id="stui:GCM10017668_26840"/>
<reference evidence="10 11" key="1">
    <citation type="journal article" date="2014" name="Int. J. Syst. Evol. Microbiol.">
        <title>Complete genome sequence of Corynebacterium casei LMG S-19264T (=DSM 44701T), isolated from a smear-ripened cheese.</title>
        <authorList>
            <consortium name="US DOE Joint Genome Institute (JGI-PGF)"/>
            <person name="Walter F."/>
            <person name="Albersmeier A."/>
            <person name="Kalinowski J."/>
            <person name="Ruckert C."/>
        </authorList>
    </citation>
    <scope>NUCLEOTIDE SEQUENCE [LARGE SCALE GENOMIC DNA]</scope>
    <source>
        <strain evidence="10 11">JCM 4255</strain>
    </source>
</reference>
<keyword evidence="7 9" id="KW-0472">Membrane</keyword>
<feature type="transmembrane region" description="Helical" evidence="9">
    <location>
        <begin position="159"/>
        <end position="186"/>
    </location>
</feature>
<evidence type="ECO:0000313" key="11">
    <source>
        <dbReference type="Proteomes" id="UP000516373"/>
    </source>
</evidence>
<name>A0A7G1NDL7_9ACTN</name>
<keyword evidence="4" id="KW-0808">Transferase</keyword>
<comment type="subcellular location">
    <subcellularLocation>
        <location evidence="1">Cell membrane</location>
        <topology evidence="1">Multi-pass membrane protein</topology>
    </subcellularLocation>
</comment>
<dbReference type="InterPro" id="IPR050297">
    <property type="entry name" value="LipidA_mod_glycosyltrf_83"/>
</dbReference>
<evidence type="ECO:0000256" key="8">
    <source>
        <dbReference type="SAM" id="MobiDB-lite"/>
    </source>
</evidence>
<evidence type="ECO:0000313" key="10">
    <source>
        <dbReference type="EMBL" id="BCL20841.1"/>
    </source>
</evidence>
<feature type="region of interest" description="Disordered" evidence="8">
    <location>
        <begin position="500"/>
        <end position="547"/>
    </location>
</feature>
<sequence length="547" mass="58282">MAVPVAVPVAVPMAVMLTIGLWGLDRGGMWGDESVTFQVAQRTVPQIWRLLHDVDAVHGLYYLFMHAVLAVHPSEVVLRLPSVCAATATAGLVAALGVRLAGPRVGLGAGVLYAITPMTGHYAQEGRSYALVAAGVAGATLLLVRAVDAAGAQAWWPYGTVVALTCVLHELAVPVLGAHAVTLALLRVPRRVWSGWGRAAGAAALLVLPLVWVSQGQAAQVAWLVSPGWDRVERLARNFIPGQAGPVFFAALLLMTVGLRERRTAAVALPLLLVPPGILMTVSQVRPLYHDRYVLYALAGASLLVAAGAGRVGRALGRVRFDGRRVRVGGRQVRVLLGVTGVLAVTVTLLNQLPVHRQDRSAAHRPDNLAGVSALAVRQMRPGDPVLFVPSVGRLAALAYPKGFQRVRDIALRESAPRSGTLWGLEANPVELRRRLASVDRVWVVAERSALDLRRSPPDLVERTKLAVLTEDFTVREEHVREEGIRDDVLLRLYVRRRPGGIPSGATPPGDEPPRRPPDGLPPGVSAGTPALGTPALGARSSPRPVP</sequence>
<dbReference type="PANTHER" id="PTHR33908">
    <property type="entry name" value="MANNOSYLTRANSFERASE YKCB-RELATED"/>
    <property type="match status" value="1"/>
</dbReference>
<keyword evidence="6 9" id="KW-1133">Transmembrane helix</keyword>
<accession>A0A7G1NDL7</accession>
<evidence type="ECO:0000256" key="2">
    <source>
        <dbReference type="ARBA" id="ARBA00022475"/>
    </source>
</evidence>
<dbReference type="GO" id="GO:0009103">
    <property type="term" value="P:lipopolysaccharide biosynthetic process"/>
    <property type="evidence" value="ECO:0007669"/>
    <property type="project" value="UniProtKB-ARBA"/>
</dbReference>
<keyword evidence="5 9" id="KW-0812">Transmembrane</keyword>
<feature type="transmembrane region" description="Helical" evidence="9">
    <location>
        <begin position="6"/>
        <end position="24"/>
    </location>
</feature>